<evidence type="ECO:0000256" key="2">
    <source>
        <dbReference type="ARBA" id="ARBA00009185"/>
    </source>
</evidence>
<keyword evidence="4" id="KW-0833">Ubl conjugation pathway</keyword>
<comment type="similarity">
    <text evidence="2">Belongs to the ubiquitin family. SUMO subfamily.</text>
</comment>
<keyword evidence="8" id="KW-1185">Reference proteome</keyword>
<accession>A0A2J7PBK9</accession>
<dbReference type="FunFam" id="3.10.20.90:FF:000280">
    <property type="entry name" value="Small ubiquitin-related modifier"/>
    <property type="match status" value="1"/>
</dbReference>
<dbReference type="GO" id="GO:0005634">
    <property type="term" value="C:nucleus"/>
    <property type="evidence" value="ECO:0007669"/>
    <property type="project" value="UniProtKB-SubCell"/>
</dbReference>
<dbReference type="SUPFAM" id="SSF54236">
    <property type="entry name" value="Ubiquitin-like"/>
    <property type="match status" value="1"/>
</dbReference>
<evidence type="ECO:0000259" key="6">
    <source>
        <dbReference type="PROSITE" id="PS50053"/>
    </source>
</evidence>
<keyword evidence="5" id="KW-0539">Nucleus</keyword>
<name>A0A2J7PBK9_9NEOP</name>
<evidence type="ECO:0000313" key="7">
    <source>
        <dbReference type="EMBL" id="PNF13720.1"/>
    </source>
</evidence>
<protein>
    <submittedName>
        <fullName evidence="7">Small ubiquitin-related modifier</fullName>
    </submittedName>
</protein>
<gene>
    <name evidence="7" type="primary">smo-1</name>
    <name evidence="7" type="ORF">B7P43_G14220</name>
</gene>
<dbReference type="InterPro" id="IPR022617">
    <property type="entry name" value="Rad60/SUMO-like_dom"/>
</dbReference>
<dbReference type="Proteomes" id="UP000235965">
    <property type="component" value="Unassembled WGS sequence"/>
</dbReference>
<evidence type="ECO:0000256" key="1">
    <source>
        <dbReference type="ARBA" id="ARBA00004123"/>
    </source>
</evidence>
<evidence type="ECO:0000313" key="8">
    <source>
        <dbReference type="Proteomes" id="UP000235965"/>
    </source>
</evidence>
<dbReference type="EMBL" id="NEVH01027081">
    <property type="protein sequence ID" value="PNF13720.1"/>
    <property type="molecule type" value="Genomic_DNA"/>
</dbReference>
<evidence type="ECO:0000256" key="5">
    <source>
        <dbReference type="ARBA" id="ARBA00023242"/>
    </source>
</evidence>
<sequence length="151" mass="16915">MQFNLNCLPNDAIHIAGLGGEDGGILKLNAVSQIDAVFSYGRLVRLFETDVPLMLLQPHEQKPDAGPGDTNSEYIKLKVVGNDSNEIHFRVKMTTQMGKLKKSYSERVGVPVTSLRFLFDGRRINDDETPKQLEMENDDVIEVYQEQTGGF</sequence>
<dbReference type="STRING" id="105785.A0A2J7PBK9"/>
<dbReference type="Gene3D" id="3.10.20.90">
    <property type="entry name" value="Phosphatidylinositol 3-kinase Catalytic Subunit, Chain A, domain 1"/>
    <property type="match status" value="1"/>
</dbReference>
<keyword evidence="3" id="KW-1017">Isopeptide bond</keyword>
<dbReference type="InterPro" id="IPR000626">
    <property type="entry name" value="Ubiquitin-like_dom"/>
</dbReference>
<evidence type="ECO:0000256" key="3">
    <source>
        <dbReference type="ARBA" id="ARBA00022499"/>
    </source>
</evidence>
<dbReference type="CDD" id="cd16114">
    <property type="entry name" value="Ubl_SUMO1"/>
    <property type="match status" value="1"/>
</dbReference>
<dbReference type="OrthoDB" id="442921at2759"/>
<proteinExistence type="inferred from homology"/>
<dbReference type="SMART" id="SM00213">
    <property type="entry name" value="UBQ"/>
    <property type="match status" value="1"/>
</dbReference>
<feature type="domain" description="Ubiquitin-like" evidence="6">
    <location>
        <begin position="73"/>
        <end position="150"/>
    </location>
</feature>
<evidence type="ECO:0000256" key="4">
    <source>
        <dbReference type="ARBA" id="ARBA00022786"/>
    </source>
</evidence>
<organism evidence="7 8">
    <name type="scientific">Cryptotermes secundus</name>
    <dbReference type="NCBI Taxonomy" id="105785"/>
    <lineage>
        <taxon>Eukaryota</taxon>
        <taxon>Metazoa</taxon>
        <taxon>Ecdysozoa</taxon>
        <taxon>Arthropoda</taxon>
        <taxon>Hexapoda</taxon>
        <taxon>Insecta</taxon>
        <taxon>Pterygota</taxon>
        <taxon>Neoptera</taxon>
        <taxon>Polyneoptera</taxon>
        <taxon>Dictyoptera</taxon>
        <taxon>Blattodea</taxon>
        <taxon>Blattoidea</taxon>
        <taxon>Termitoidae</taxon>
        <taxon>Kalotermitidae</taxon>
        <taxon>Cryptotermitinae</taxon>
        <taxon>Cryptotermes</taxon>
    </lineage>
</organism>
<dbReference type="PROSITE" id="PS50053">
    <property type="entry name" value="UBIQUITIN_2"/>
    <property type="match status" value="1"/>
</dbReference>
<reference evidence="7 8" key="1">
    <citation type="submission" date="2017-12" db="EMBL/GenBank/DDBJ databases">
        <title>Hemimetabolous genomes reveal molecular basis of termite eusociality.</title>
        <authorList>
            <person name="Harrison M.C."/>
            <person name="Jongepier E."/>
            <person name="Robertson H.M."/>
            <person name="Arning N."/>
            <person name="Bitard-Feildel T."/>
            <person name="Chao H."/>
            <person name="Childers C.P."/>
            <person name="Dinh H."/>
            <person name="Doddapaneni H."/>
            <person name="Dugan S."/>
            <person name="Gowin J."/>
            <person name="Greiner C."/>
            <person name="Han Y."/>
            <person name="Hu H."/>
            <person name="Hughes D.S.T."/>
            <person name="Huylmans A.-K."/>
            <person name="Kemena C."/>
            <person name="Kremer L.P.M."/>
            <person name="Lee S.L."/>
            <person name="Lopez-Ezquerra A."/>
            <person name="Mallet L."/>
            <person name="Monroy-Kuhn J.M."/>
            <person name="Moser A."/>
            <person name="Murali S.C."/>
            <person name="Muzny D.M."/>
            <person name="Otani S."/>
            <person name="Piulachs M.-D."/>
            <person name="Poelchau M."/>
            <person name="Qu J."/>
            <person name="Schaub F."/>
            <person name="Wada-Katsumata A."/>
            <person name="Worley K.C."/>
            <person name="Xie Q."/>
            <person name="Ylla G."/>
            <person name="Poulsen M."/>
            <person name="Gibbs R.A."/>
            <person name="Schal C."/>
            <person name="Richards S."/>
            <person name="Belles X."/>
            <person name="Korb J."/>
            <person name="Bornberg-Bauer E."/>
        </authorList>
    </citation>
    <scope>NUCLEOTIDE SEQUENCE [LARGE SCALE GENOMIC DNA]</scope>
    <source>
        <tissue evidence="7">Whole body</tissue>
    </source>
</reference>
<comment type="subcellular location">
    <subcellularLocation>
        <location evidence="1">Nucleus</location>
    </subcellularLocation>
</comment>
<dbReference type="AlphaFoldDB" id="A0A2J7PBK9"/>
<dbReference type="InterPro" id="IPR046332">
    <property type="entry name" value="SUMO1_Ubl"/>
</dbReference>
<dbReference type="FunCoup" id="A0A2J7PBK9">
    <property type="interactions" value="1826"/>
</dbReference>
<dbReference type="Pfam" id="PF11976">
    <property type="entry name" value="Rad60-SLD"/>
    <property type="match status" value="1"/>
</dbReference>
<dbReference type="InterPro" id="IPR029071">
    <property type="entry name" value="Ubiquitin-like_domsf"/>
</dbReference>
<dbReference type="PANTHER" id="PTHR10562">
    <property type="entry name" value="SMALL UBIQUITIN-RELATED MODIFIER"/>
    <property type="match status" value="1"/>
</dbReference>
<comment type="caution">
    <text evidence="7">The sequence shown here is derived from an EMBL/GenBank/DDBJ whole genome shotgun (WGS) entry which is preliminary data.</text>
</comment>
<dbReference type="InParanoid" id="A0A2J7PBK9"/>